<keyword evidence="1" id="KW-0472">Membrane</keyword>
<dbReference type="PROSITE" id="PS50853">
    <property type="entry name" value="FN3"/>
    <property type="match status" value="1"/>
</dbReference>
<dbReference type="AlphaFoldDB" id="A0A0M0K6Y5"/>
<dbReference type="InterPro" id="IPR003961">
    <property type="entry name" value="FN3_dom"/>
</dbReference>
<feature type="domain" description="Fibronectin type-III" evidence="2">
    <location>
        <begin position="1"/>
        <end position="73"/>
    </location>
</feature>
<keyword evidence="4" id="KW-1185">Reference proteome</keyword>
<evidence type="ECO:0000313" key="3">
    <source>
        <dbReference type="EMBL" id="KOO34565.1"/>
    </source>
</evidence>
<organism evidence="3 4">
    <name type="scientific">Chrysochromulina tobinii</name>
    <dbReference type="NCBI Taxonomy" id="1460289"/>
    <lineage>
        <taxon>Eukaryota</taxon>
        <taxon>Haptista</taxon>
        <taxon>Haptophyta</taxon>
        <taxon>Prymnesiophyceae</taxon>
        <taxon>Prymnesiales</taxon>
        <taxon>Chrysochromulinaceae</taxon>
        <taxon>Chrysochromulina</taxon>
    </lineage>
</organism>
<dbReference type="EMBL" id="JWZX01001176">
    <property type="protein sequence ID" value="KOO34565.1"/>
    <property type="molecule type" value="Genomic_DNA"/>
</dbReference>
<dbReference type="Pfam" id="PF00041">
    <property type="entry name" value="fn3"/>
    <property type="match status" value="1"/>
</dbReference>
<keyword evidence="1" id="KW-1133">Transmembrane helix</keyword>
<dbReference type="InterPro" id="IPR036116">
    <property type="entry name" value="FN3_sf"/>
</dbReference>
<gene>
    <name evidence="3" type="ORF">Ctob_013361</name>
</gene>
<name>A0A0M0K6Y5_9EUKA</name>
<dbReference type="CDD" id="cd00063">
    <property type="entry name" value="FN3"/>
    <property type="match status" value="1"/>
</dbReference>
<feature type="transmembrane region" description="Helical" evidence="1">
    <location>
        <begin position="121"/>
        <end position="143"/>
    </location>
</feature>
<dbReference type="SUPFAM" id="SSF49265">
    <property type="entry name" value="Fibronectin type III"/>
    <property type="match status" value="1"/>
</dbReference>
<keyword evidence="1" id="KW-0812">Transmembrane</keyword>
<evidence type="ECO:0000259" key="2">
    <source>
        <dbReference type="PROSITE" id="PS50853"/>
    </source>
</evidence>
<dbReference type="InterPro" id="IPR013783">
    <property type="entry name" value="Ig-like_fold"/>
</dbReference>
<dbReference type="Proteomes" id="UP000037460">
    <property type="component" value="Unassembled WGS sequence"/>
</dbReference>
<accession>A0A0M0K6Y5</accession>
<dbReference type="SMART" id="SM00060">
    <property type="entry name" value="FN3"/>
    <property type="match status" value="1"/>
</dbReference>
<evidence type="ECO:0000256" key="1">
    <source>
        <dbReference type="SAM" id="Phobius"/>
    </source>
</evidence>
<proteinExistence type="predicted"/>
<reference evidence="4" key="1">
    <citation type="journal article" date="2015" name="PLoS Genet.">
        <title>Genome Sequence and Transcriptome Analyses of Chrysochromulina tobin: Metabolic Tools for Enhanced Algal Fitness in the Prominent Order Prymnesiales (Haptophyceae).</title>
        <authorList>
            <person name="Hovde B.T."/>
            <person name="Deodato C.R."/>
            <person name="Hunsperger H.M."/>
            <person name="Ryken S.A."/>
            <person name="Yost W."/>
            <person name="Jha R.K."/>
            <person name="Patterson J."/>
            <person name="Monnat R.J. Jr."/>
            <person name="Barlow S.B."/>
            <person name="Starkenburg S.R."/>
            <person name="Cattolico R.A."/>
        </authorList>
    </citation>
    <scope>NUCLEOTIDE SEQUENCE</scope>
    <source>
        <strain evidence="4">CCMP291</strain>
    </source>
</reference>
<evidence type="ECO:0000313" key="4">
    <source>
        <dbReference type="Proteomes" id="UP000037460"/>
    </source>
</evidence>
<sequence>MPDEGGLATHYVVKWQVKDSVEVHWHPDWVGVGSESVVLSDLYPGSEYGVRVAAVNQQGRAWSAAATFRLLSAIQCEASMDAHWIEGGLIDQREAIALCGPLAEHHDADPEARRTTCSADYTAYILAGAAAGATFAVVFGAVVRRRAES</sequence>
<comment type="caution">
    <text evidence="3">The sequence shown here is derived from an EMBL/GenBank/DDBJ whole genome shotgun (WGS) entry which is preliminary data.</text>
</comment>
<dbReference type="Gene3D" id="2.60.40.10">
    <property type="entry name" value="Immunoglobulins"/>
    <property type="match status" value="1"/>
</dbReference>
<protein>
    <recommendedName>
        <fullName evidence="2">Fibronectin type-III domain-containing protein</fullName>
    </recommendedName>
</protein>